<dbReference type="InterPro" id="IPR056798">
    <property type="entry name" value="ADH_Fe_C"/>
</dbReference>
<sequence length="361" mass="39994">MNGWLSKFRRKYFFGEEVIKKNKQILTNMGTRVLVITGASSKRNGALNDVLEALHGKEVVVFNRIKENPDLSLVESVRQEFQNYNPDFILAIGGGSAMDCAKAIAVLLENQSLVVSDLFNPLRYSKAKPVVCVSTTSGSGSKVTPYSVLVVDGRKKGFAHEAVVPKVAFIDYRYSLTLDHDVTLSTGLDALSHAVESFLSLKSDPLTEQISLQALKLAKENLPRVLQSPNELEFRKNMAVASVMAGMVISHTGTTISHAMGNPLTTEKGLKHGVAASLSLPFCLELYESSKTETIKRIFGGDLLSYFKALGVRLNFTPTEVEIERWAEEMGKDFHLKNTPGRFDKEKIAEAYRKLFEHFTV</sequence>
<reference evidence="4" key="1">
    <citation type="journal article" date="2020" name="mSystems">
        <title>Genome- and Community-Level Interaction Insights into Carbon Utilization and Element Cycling Functions of Hydrothermarchaeota in Hydrothermal Sediment.</title>
        <authorList>
            <person name="Zhou Z."/>
            <person name="Liu Y."/>
            <person name="Xu W."/>
            <person name="Pan J."/>
            <person name="Luo Z.H."/>
            <person name="Li M."/>
        </authorList>
    </citation>
    <scope>NUCLEOTIDE SEQUENCE [LARGE SCALE GENOMIC DNA]</scope>
    <source>
        <strain evidence="4">SpSt-609</strain>
    </source>
</reference>
<organism evidence="4">
    <name type="scientific">Fervidobacterium thailandense</name>
    <dbReference type="NCBI Taxonomy" id="1008305"/>
    <lineage>
        <taxon>Bacteria</taxon>
        <taxon>Thermotogati</taxon>
        <taxon>Thermotogota</taxon>
        <taxon>Thermotogae</taxon>
        <taxon>Thermotogales</taxon>
        <taxon>Fervidobacteriaceae</taxon>
        <taxon>Fervidobacterium</taxon>
    </lineage>
</organism>
<dbReference type="GO" id="GO:0046872">
    <property type="term" value="F:metal ion binding"/>
    <property type="evidence" value="ECO:0007669"/>
    <property type="project" value="InterPro"/>
</dbReference>
<dbReference type="GO" id="GO:0004022">
    <property type="term" value="F:alcohol dehydrogenase (NAD+) activity"/>
    <property type="evidence" value="ECO:0007669"/>
    <property type="project" value="TreeGrafter"/>
</dbReference>
<dbReference type="Pfam" id="PF00465">
    <property type="entry name" value="Fe-ADH"/>
    <property type="match status" value="1"/>
</dbReference>
<evidence type="ECO:0000259" key="3">
    <source>
        <dbReference type="Pfam" id="PF25137"/>
    </source>
</evidence>
<dbReference type="InterPro" id="IPR001670">
    <property type="entry name" value="ADH_Fe/GldA"/>
</dbReference>
<dbReference type="EMBL" id="DSZY01000018">
    <property type="protein sequence ID" value="HGU40343.1"/>
    <property type="molecule type" value="Genomic_DNA"/>
</dbReference>
<feature type="domain" description="Alcohol dehydrogenase iron-type/glycerol dehydrogenase GldA" evidence="2">
    <location>
        <begin position="10"/>
        <end position="171"/>
    </location>
</feature>
<comment type="caution">
    <text evidence="4">The sequence shown here is derived from an EMBL/GenBank/DDBJ whole genome shotgun (WGS) entry which is preliminary data.</text>
</comment>
<dbReference type="FunFam" id="3.40.50.1970:FF:000003">
    <property type="entry name" value="Alcohol dehydrogenase, iron-containing"/>
    <property type="match status" value="1"/>
</dbReference>
<evidence type="ECO:0000259" key="2">
    <source>
        <dbReference type="Pfam" id="PF00465"/>
    </source>
</evidence>
<protein>
    <submittedName>
        <fullName evidence="4">Iron-containing alcohol dehydrogenase</fullName>
    </submittedName>
</protein>
<accession>A0A7C4VT87</accession>
<dbReference type="SUPFAM" id="SSF56796">
    <property type="entry name" value="Dehydroquinate synthase-like"/>
    <property type="match status" value="1"/>
</dbReference>
<dbReference type="InterPro" id="IPR039697">
    <property type="entry name" value="Alcohol_dehydrogenase_Fe"/>
</dbReference>
<keyword evidence="1" id="KW-0560">Oxidoreductase</keyword>
<name>A0A7C4VT87_9BACT</name>
<evidence type="ECO:0000256" key="1">
    <source>
        <dbReference type="ARBA" id="ARBA00023002"/>
    </source>
</evidence>
<proteinExistence type="predicted"/>
<dbReference type="Pfam" id="PF25137">
    <property type="entry name" value="ADH_Fe_C"/>
    <property type="match status" value="1"/>
</dbReference>
<feature type="domain" description="Fe-containing alcohol dehydrogenase-like C-terminal" evidence="3">
    <location>
        <begin position="183"/>
        <end position="298"/>
    </location>
</feature>
<evidence type="ECO:0000313" key="4">
    <source>
        <dbReference type="EMBL" id="HGU40343.1"/>
    </source>
</evidence>
<dbReference type="PANTHER" id="PTHR11496">
    <property type="entry name" value="ALCOHOL DEHYDROGENASE"/>
    <property type="match status" value="1"/>
</dbReference>
<gene>
    <name evidence="4" type="ORF">ENT77_03995</name>
</gene>
<dbReference type="Gene3D" id="3.40.50.1970">
    <property type="match status" value="1"/>
</dbReference>
<dbReference type="Gene3D" id="1.20.1090.10">
    <property type="entry name" value="Dehydroquinate synthase-like - alpha domain"/>
    <property type="match status" value="1"/>
</dbReference>
<dbReference type="PANTHER" id="PTHR11496:SF104">
    <property type="entry name" value="3-DEOXY-ALPHA-D-MANNO-OCTULOSONATE 8-OXIDASE"/>
    <property type="match status" value="1"/>
</dbReference>
<dbReference type="AlphaFoldDB" id="A0A7C4VT87"/>